<dbReference type="Gene3D" id="3.30.9.10">
    <property type="entry name" value="D-Amino Acid Oxidase, subunit A, domain 2"/>
    <property type="match status" value="1"/>
</dbReference>
<dbReference type="OrthoDB" id="424974at2759"/>
<dbReference type="EMBL" id="JAIZAY010000004">
    <property type="protein sequence ID" value="KAJ8044131.1"/>
    <property type="molecule type" value="Genomic_DNA"/>
</dbReference>
<keyword evidence="3" id="KW-0285">Flavoprotein</keyword>
<name>A0A9Q1HGH3_HOLLE</name>
<proteinExistence type="inferred from homology"/>
<comment type="caution">
    <text evidence="7">The sequence shown here is derived from an EMBL/GenBank/DDBJ whole genome shotgun (WGS) entry which is preliminary data.</text>
</comment>
<reference evidence="7" key="1">
    <citation type="submission" date="2021-10" db="EMBL/GenBank/DDBJ databases">
        <title>Tropical sea cucumber genome reveals ecological adaptation and Cuvierian tubules defense mechanism.</title>
        <authorList>
            <person name="Chen T."/>
        </authorList>
    </citation>
    <scope>NUCLEOTIDE SEQUENCE</scope>
    <source>
        <strain evidence="7">Nanhai2018</strain>
        <tissue evidence="7">Muscle</tissue>
    </source>
</reference>
<comment type="cofactor">
    <cofactor evidence="1">
        <name>FAD</name>
        <dbReference type="ChEBI" id="CHEBI:57692"/>
    </cofactor>
</comment>
<evidence type="ECO:0000256" key="4">
    <source>
        <dbReference type="ARBA" id="ARBA00022827"/>
    </source>
</evidence>
<organism evidence="7 8">
    <name type="scientific">Holothuria leucospilota</name>
    <name type="common">Black long sea cucumber</name>
    <name type="synonym">Mertensiothuria leucospilota</name>
    <dbReference type="NCBI Taxonomy" id="206669"/>
    <lineage>
        <taxon>Eukaryota</taxon>
        <taxon>Metazoa</taxon>
        <taxon>Echinodermata</taxon>
        <taxon>Eleutherozoa</taxon>
        <taxon>Echinozoa</taxon>
        <taxon>Holothuroidea</taxon>
        <taxon>Aspidochirotacea</taxon>
        <taxon>Aspidochirotida</taxon>
        <taxon>Holothuriidae</taxon>
        <taxon>Holothuria</taxon>
    </lineage>
</organism>
<dbReference type="SUPFAM" id="SSF51905">
    <property type="entry name" value="FAD/NAD(P)-binding domain"/>
    <property type="match status" value="1"/>
</dbReference>
<evidence type="ECO:0000259" key="6">
    <source>
        <dbReference type="Pfam" id="PF01266"/>
    </source>
</evidence>
<dbReference type="SUPFAM" id="SSF54373">
    <property type="entry name" value="FAD-linked reductases, C-terminal domain"/>
    <property type="match status" value="1"/>
</dbReference>
<gene>
    <name evidence="7" type="ORF">HOLleu_11511</name>
</gene>
<dbReference type="InterPro" id="IPR045170">
    <property type="entry name" value="MTOX"/>
</dbReference>
<protein>
    <submittedName>
        <fullName evidence="7">Peroxisomal sarcosine oxidase</fullName>
    </submittedName>
</protein>
<sequence>MMYECIIIGGGVVGSSAAYHLAKKGNETLLLEQFSLPHTRGSSHGATRMLRCSYEDPLYSKMTVEALQLWKRLEKETNEKIFQETGLMLVADPPHEKFERRFTSVQTTGGNCQELCAEDMQKRCPGLIRFSPSERMYIEYNAGTLRADKALGCLRAQIRKFGGQIHDEEKVTNIVPGRVVTVKTNKRTYQTKHLVITPGAWISQLLEPLGLNIPYHVRRVSVFYWKERVQGSSKNMTAFLDITNETYAFPSSEYSGLMKIGTENGVKTSPDFRDDNIDNTDLEFMCNYVKQRFPGVYCKPSIVESCMYTLTPDENFVLDCIPGHPNIVFGIGFSGHGFKMAPVVGRILGEMVLGEKLSYDVSSMSVKRFPGAVLSSKL</sequence>
<evidence type="ECO:0000313" key="7">
    <source>
        <dbReference type="EMBL" id="KAJ8044131.1"/>
    </source>
</evidence>
<keyword evidence="5" id="KW-0560">Oxidoreductase</keyword>
<dbReference type="GO" id="GO:0050660">
    <property type="term" value="F:flavin adenine dinucleotide binding"/>
    <property type="evidence" value="ECO:0007669"/>
    <property type="project" value="InterPro"/>
</dbReference>
<dbReference type="Proteomes" id="UP001152320">
    <property type="component" value="Chromosome 4"/>
</dbReference>
<dbReference type="InterPro" id="IPR006076">
    <property type="entry name" value="FAD-dep_OxRdtase"/>
</dbReference>
<dbReference type="NCBIfam" id="NF008425">
    <property type="entry name" value="PRK11259.1"/>
    <property type="match status" value="1"/>
</dbReference>
<keyword evidence="8" id="KW-1185">Reference proteome</keyword>
<dbReference type="Pfam" id="PF01266">
    <property type="entry name" value="DAO"/>
    <property type="match status" value="1"/>
</dbReference>
<dbReference type="PANTHER" id="PTHR10961:SF46">
    <property type="entry name" value="PEROXISOMAL SARCOSINE OXIDASE"/>
    <property type="match status" value="1"/>
</dbReference>
<evidence type="ECO:0000256" key="1">
    <source>
        <dbReference type="ARBA" id="ARBA00001974"/>
    </source>
</evidence>
<keyword evidence="4" id="KW-0274">FAD</keyword>
<dbReference type="PANTHER" id="PTHR10961">
    <property type="entry name" value="PEROXISOMAL SARCOSINE OXIDASE"/>
    <property type="match status" value="1"/>
</dbReference>
<dbReference type="Gene3D" id="3.50.50.60">
    <property type="entry name" value="FAD/NAD(P)-binding domain"/>
    <property type="match status" value="1"/>
</dbReference>
<feature type="domain" description="FAD dependent oxidoreductase" evidence="6">
    <location>
        <begin position="5"/>
        <end position="351"/>
    </location>
</feature>
<evidence type="ECO:0000256" key="3">
    <source>
        <dbReference type="ARBA" id="ARBA00022630"/>
    </source>
</evidence>
<comment type="similarity">
    <text evidence="2">Belongs to the MSOX/MTOX family.</text>
</comment>
<accession>A0A9Q1HGH3</accession>
<dbReference type="GO" id="GO:0050031">
    <property type="term" value="F:L-pipecolate oxidase activity"/>
    <property type="evidence" value="ECO:0007669"/>
    <property type="project" value="TreeGrafter"/>
</dbReference>
<dbReference type="GO" id="GO:0008115">
    <property type="term" value="F:sarcosine oxidase activity"/>
    <property type="evidence" value="ECO:0007669"/>
    <property type="project" value="TreeGrafter"/>
</dbReference>
<dbReference type="InterPro" id="IPR036188">
    <property type="entry name" value="FAD/NAD-bd_sf"/>
</dbReference>
<evidence type="ECO:0000256" key="5">
    <source>
        <dbReference type="ARBA" id="ARBA00023002"/>
    </source>
</evidence>
<dbReference type="GO" id="GO:0005777">
    <property type="term" value="C:peroxisome"/>
    <property type="evidence" value="ECO:0007669"/>
    <property type="project" value="TreeGrafter"/>
</dbReference>
<evidence type="ECO:0000256" key="2">
    <source>
        <dbReference type="ARBA" id="ARBA00010989"/>
    </source>
</evidence>
<dbReference type="AlphaFoldDB" id="A0A9Q1HGH3"/>
<evidence type="ECO:0000313" key="8">
    <source>
        <dbReference type="Proteomes" id="UP001152320"/>
    </source>
</evidence>
<dbReference type="GO" id="GO:0033514">
    <property type="term" value="P:L-lysine catabolic process to acetyl-CoA via L-pipecolate"/>
    <property type="evidence" value="ECO:0007669"/>
    <property type="project" value="TreeGrafter"/>
</dbReference>